<feature type="domain" description="SLH" evidence="3">
    <location>
        <begin position="655"/>
        <end position="717"/>
    </location>
</feature>
<feature type="signal peptide" evidence="2">
    <location>
        <begin position="1"/>
        <end position="25"/>
    </location>
</feature>
<dbReference type="Pfam" id="PF16244">
    <property type="entry name" value="DUF4901"/>
    <property type="match status" value="2"/>
</dbReference>
<feature type="chain" id="PRO_5047206033" description="SLH domain-containing protein" evidence="2">
    <location>
        <begin position="26"/>
        <end position="784"/>
    </location>
</feature>
<dbReference type="InterPro" id="IPR032599">
    <property type="entry name" value="YcdB/YcdC_rep_domain"/>
</dbReference>
<accession>A0ABQ4NB52</accession>
<evidence type="ECO:0000313" key="5">
    <source>
        <dbReference type="Proteomes" id="UP000680304"/>
    </source>
</evidence>
<dbReference type="RefSeq" id="WP_213529688.1">
    <property type="nucleotide sequence ID" value="NZ_BOVJ01000123.1"/>
</dbReference>
<evidence type="ECO:0000256" key="1">
    <source>
        <dbReference type="SAM" id="MobiDB-lite"/>
    </source>
</evidence>
<name>A0ABQ4NB52_9BACL</name>
<dbReference type="PROSITE" id="PS51272">
    <property type="entry name" value="SLH"/>
    <property type="match status" value="1"/>
</dbReference>
<dbReference type="InterPro" id="IPR001119">
    <property type="entry name" value="SLH_dom"/>
</dbReference>
<sequence length="784" mass="86255">MRSSRKWLAVTVSAALLASAVPAGAYAEKAASSAQGSSRAEEPSSPEASASQAVAAMSKAQAEALARKLVHIPDDYKLQSANYGKQMFDPNGEGFNVWNLYFVKKKDGKQIASIQAGINADESTLVSFSSDNYDPGAAPPSYPPEVDRTEAQQLAMSFIQSIAPALVGQIELDPYYGQQLKPPLNGDVVYLFRYNRIVNDLPYVENFIDIEVDGEGHVRSYRLQWEKSVRFEKAGTVLNSEQAIAKLRAAASPELVYKLIRNTAGRTSPQLAYVLKPVTIDAATGEVIKPQYEDDSALEASPVSAKPLGTAPKAGAQLSKEQAVQTVKDAFGLPKGAELTGSDYNEYEDEYEGVSRAQWNLSWTVKENGKDSGSVWASVDSRTGQIRNYSAYTNSRQQGGKGVTYGEAKAKAVATVKKQLPWLADQLYLRASDAKRYEGKTPEEVGQYYLAFIRKVNGARVEYDYVHVGIDAVTGQIREFSADVRDLAYPAKPQLIGDAKAIDAWMDYYRVELTYQKQHKYEWNGEPIPVEKYRVLVAAGEIRPGEGIPDGETKLVYRLVPKTVDEPVFLDAESGQWRNLETGEVTQLELPQATDVEGHPAQRELELMVAYRALDLEDGKVRPEAVITRGELIKMLVLSMNSGRPPRLYEAASQAKASFNDVAADSELFAYVETAVQQNLIDIGDGSFNPEGKVDREEMAELIVRALGYNTLANHEELFRIEFSDAAKVERKGQAAIAIGLGIMDTVDGKFLPDREVTRGEAAASFFRFLRVSSELREAPLRNG</sequence>
<feature type="region of interest" description="Disordered" evidence="1">
    <location>
        <begin position="31"/>
        <end position="51"/>
    </location>
</feature>
<organism evidence="4 5">
    <name type="scientific">Paenibacillus cisolokensis</name>
    <dbReference type="NCBI Taxonomy" id="1658519"/>
    <lineage>
        <taxon>Bacteria</taxon>
        <taxon>Bacillati</taxon>
        <taxon>Bacillota</taxon>
        <taxon>Bacilli</taxon>
        <taxon>Bacillales</taxon>
        <taxon>Paenibacillaceae</taxon>
        <taxon>Paenibacillus</taxon>
    </lineage>
</organism>
<dbReference type="EMBL" id="BOVJ01000123">
    <property type="protein sequence ID" value="GIQ65178.1"/>
    <property type="molecule type" value="Genomic_DNA"/>
</dbReference>
<feature type="region of interest" description="Disordered" evidence="1">
    <location>
        <begin position="298"/>
        <end position="317"/>
    </location>
</feature>
<dbReference type="Proteomes" id="UP000680304">
    <property type="component" value="Unassembled WGS sequence"/>
</dbReference>
<proteinExistence type="predicted"/>
<evidence type="ECO:0000256" key="2">
    <source>
        <dbReference type="SAM" id="SignalP"/>
    </source>
</evidence>
<evidence type="ECO:0000259" key="3">
    <source>
        <dbReference type="PROSITE" id="PS51272"/>
    </source>
</evidence>
<protein>
    <recommendedName>
        <fullName evidence="3">SLH domain-containing protein</fullName>
    </recommendedName>
</protein>
<comment type="caution">
    <text evidence="4">The sequence shown here is derived from an EMBL/GenBank/DDBJ whole genome shotgun (WGS) entry which is preliminary data.</text>
</comment>
<evidence type="ECO:0000313" key="4">
    <source>
        <dbReference type="EMBL" id="GIQ65178.1"/>
    </source>
</evidence>
<keyword evidence="2" id="KW-0732">Signal</keyword>
<keyword evidence="5" id="KW-1185">Reference proteome</keyword>
<reference evidence="4 5" key="1">
    <citation type="submission" date="2021-04" db="EMBL/GenBank/DDBJ databases">
        <title>Draft genome sequence of Paenibacillus cisolokensis, LC2-13A.</title>
        <authorList>
            <person name="Uke A."/>
            <person name="Chhe C."/>
            <person name="Baramee S."/>
            <person name="Kosugi A."/>
        </authorList>
    </citation>
    <scope>NUCLEOTIDE SEQUENCE [LARGE SCALE GENOMIC DNA]</scope>
    <source>
        <strain evidence="4 5">LC2-13A</strain>
    </source>
</reference>
<gene>
    <name evidence="4" type="ORF">PACILC2_37460</name>
</gene>
<dbReference type="Pfam" id="PF00395">
    <property type="entry name" value="SLH"/>
    <property type="match status" value="2"/>
</dbReference>